<evidence type="ECO:0000313" key="1">
    <source>
        <dbReference type="EMBL" id="MDR6226028.1"/>
    </source>
</evidence>
<dbReference type="EMBL" id="JAVDQG010000004">
    <property type="protein sequence ID" value="MDR6226028.1"/>
    <property type="molecule type" value="Genomic_DNA"/>
</dbReference>
<evidence type="ECO:0000313" key="2">
    <source>
        <dbReference type="Proteomes" id="UP001185012"/>
    </source>
</evidence>
<sequence>MAGGEPLPFFATKRRQPSRPGLALQMISPTFRKTGLGSVVVPSSCNKAFVSSFNAPPGRFLYRS</sequence>
<proteinExistence type="predicted"/>
<comment type="caution">
    <text evidence="1">The sequence shown here is derived from an EMBL/GenBank/DDBJ whole genome shotgun (WGS) entry which is preliminary data.</text>
</comment>
<organism evidence="1 2">
    <name type="scientific">Desmospora profundinema</name>
    <dbReference type="NCBI Taxonomy" id="1571184"/>
    <lineage>
        <taxon>Bacteria</taxon>
        <taxon>Bacillati</taxon>
        <taxon>Bacillota</taxon>
        <taxon>Bacilli</taxon>
        <taxon>Bacillales</taxon>
        <taxon>Thermoactinomycetaceae</taxon>
        <taxon>Desmospora</taxon>
    </lineage>
</organism>
<name>A0ABU1IMR4_9BACL</name>
<accession>A0ABU1IMR4</accession>
<dbReference type="Proteomes" id="UP001185012">
    <property type="component" value="Unassembled WGS sequence"/>
</dbReference>
<reference evidence="1 2" key="1">
    <citation type="submission" date="2023-07" db="EMBL/GenBank/DDBJ databases">
        <title>Genomic Encyclopedia of Type Strains, Phase IV (KMG-IV): sequencing the most valuable type-strain genomes for metagenomic binning, comparative biology and taxonomic classification.</title>
        <authorList>
            <person name="Goeker M."/>
        </authorList>
    </citation>
    <scope>NUCLEOTIDE SEQUENCE [LARGE SCALE GENOMIC DNA]</scope>
    <source>
        <strain evidence="1 2">DSM 45903</strain>
    </source>
</reference>
<gene>
    <name evidence="1" type="ORF">JOE21_002034</name>
</gene>
<keyword evidence="2" id="KW-1185">Reference proteome</keyword>
<protein>
    <submittedName>
        <fullName evidence="1">Uncharacterized protein</fullName>
    </submittedName>
</protein>